<dbReference type="InterPro" id="IPR036249">
    <property type="entry name" value="Thioredoxin-like_sf"/>
</dbReference>
<protein>
    <submittedName>
        <fullName evidence="5">Peroxiredoxin</fullName>
    </submittedName>
</protein>
<evidence type="ECO:0000313" key="6">
    <source>
        <dbReference type="Proteomes" id="UP000199411"/>
    </source>
</evidence>
<name>A0A1G6MKT9_9BACT</name>
<dbReference type="InterPro" id="IPR024706">
    <property type="entry name" value="Peroxiredoxin_AhpC-typ"/>
</dbReference>
<evidence type="ECO:0000256" key="3">
    <source>
        <dbReference type="PIRSR" id="PIRSR000239-1"/>
    </source>
</evidence>
<dbReference type="InterPro" id="IPR013766">
    <property type="entry name" value="Thioredoxin_domain"/>
</dbReference>
<dbReference type="GO" id="GO:0016491">
    <property type="term" value="F:oxidoreductase activity"/>
    <property type="evidence" value="ECO:0007669"/>
    <property type="project" value="UniProtKB-KW"/>
</dbReference>
<dbReference type="InterPro" id="IPR000866">
    <property type="entry name" value="AhpC/TSA"/>
</dbReference>
<evidence type="ECO:0000259" key="4">
    <source>
        <dbReference type="PROSITE" id="PS51352"/>
    </source>
</evidence>
<dbReference type="PIRSF" id="PIRSF000239">
    <property type="entry name" value="AHPC"/>
    <property type="match status" value="1"/>
</dbReference>
<dbReference type="AlphaFoldDB" id="A0A1G6MKT9"/>
<accession>A0A1G6MKT9</accession>
<organism evidence="5 6">
    <name type="scientific">Desulfurella multipotens</name>
    <dbReference type="NCBI Taxonomy" id="79269"/>
    <lineage>
        <taxon>Bacteria</taxon>
        <taxon>Pseudomonadati</taxon>
        <taxon>Campylobacterota</taxon>
        <taxon>Desulfurellia</taxon>
        <taxon>Desulfurellales</taxon>
        <taxon>Desulfurellaceae</taxon>
        <taxon>Desulfurella</taxon>
    </lineage>
</organism>
<dbReference type="SUPFAM" id="SSF52833">
    <property type="entry name" value="Thioredoxin-like"/>
    <property type="match status" value="1"/>
</dbReference>
<dbReference type="GO" id="GO:0016209">
    <property type="term" value="F:antioxidant activity"/>
    <property type="evidence" value="ECO:0007669"/>
    <property type="project" value="InterPro"/>
</dbReference>
<dbReference type="InterPro" id="IPR050455">
    <property type="entry name" value="Tpx_Peroxidase_subfamily"/>
</dbReference>
<dbReference type="Pfam" id="PF00578">
    <property type="entry name" value="AhpC-TSA"/>
    <property type="match status" value="1"/>
</dbReference>
<dbReference type="PROSITE" id="PS51352">
    <property type="entry name" value="THIOREDOXIN_2"/>
    <property type="match status" value="1"/>
</dbReference>
<feature type="domain" description="Thioredoxin" evidence="4">
    <location>
        <begin position="3"/>
        <end position="154"/>
    </location>
</feature>
<evidence type="ECO:0000256" key="1">
    <source>
        <dbReference type="ARBA" id="ARBA00023002"/>
    </source>
</evidence>
<dbReference type="PANTHER" id="PTHR43110">
    <property type="entry name" value="THIOL PEROXIDASE"/>
    <property type="match status" value="1"/>
</dbReference>
<evidence type="ECO:0000313" key="5">
    <source>
        <dbReference type="EMBL" id="SDC56100.1"/>
    </source>
</evidence>
<keyword evidence="1" id="KW-0560">Oxidoreductase</keyword>
<gene>
    <name evidence="5" type="ORF">SAMN05660835_01023</name>
</gene>
<sequence>MALAIGSKVEDFTLKDQNSKDISLNSYKGKKVLLSFHPLAWTDVCAKQMQSLEENFDIFKQLNTVCLGLSIDTVPSKKAWAKSLNIEKTPLLCDFWPHGEVSKKLDVFIEKYGFSGRVNMLLDENFNVIFTKVYPIKELPDINEIIKFLEENHERN</sequence>
<feature type="active site" description="Cysteine sulfenic acid (-SOH) intermediate; for peroxidase activity" evidence="3">
    <location>
        <position position="45"/>
    </location>
</feature>
<keyword evidence="2" id="KW-0676">Redox-active center</keyword>
<dbReference type="OrthoDB" id="9809746at2"/>
<dbReference type="EMBL" id="FMYU01000006">
    <property type="protein sequence ID" value="SDC56100.1"/>
    <property type="molecule type" value="Genomic_DNA"/>
</dbReference>
<dbReference type="RefSeq" id="WP_025391731.1">
    <property type="nucleotide sequence ID" value="NZ_FMYU01000006.1"/>
</dbReference>
<dbReference type="PANTHER" id="PTHR43110:SF1">
    <property type="entry name" value="THIOL PEROXIDASE"/>
    <property type="match status" value="1"/>
</dbReference>
<evidence type="ECO:0000256" key="2">
    <source>
        <dbReference type="ARBA" id="ARBA00023284"/>
    </source>
</evidence>
<proteinExistence type="predicted"/>
<dbReference type="Proteomes" id="UP000199411">
    <property type="component" value="Unassembled WGS sequence"/>
</dbReference>
<reference evidence="6" key="1">
    <citation type="submission" date="2016-10" db="EMBL/GenBank/DDBJ databases">
        <authorList>
            <person name="Varghese N."/>
            <person name="Submissions S."/>
        </authorList>
    </citation>
    <scope>NUCLEOTIDE SEQUENCE [LARGE SCALE GENOMIC DNA]</scope>
    <source>
        <strain evidence="6">DSM 8415</strain>
    </source>
</reference>
<keyword evidence="6" id="KW-1185">Reference proteome</keyword>
<dbReference type="Gene3D" id="3.40.30.10">
    <property type="entry name" value="Glutaredoxin"/>
    <property type="match status" value="1"/>
</dbReference>